<evidence type="ECO:0000313" key="2">
    <source>
        <dbReference type="Proteomes" id="UP001271274"/>
    </source>
</evidence>
<comment type="caution">
    <text evidence="1">The sequence shown here is derived from an EMBL/GenBank/DDBJ whole genome shotgun (WGS) entry which is preliminary data.</text>
</comment>
<gene>
    <name evidence="1" type="ORF">PV662_24525</name>
</gene>
<evidence type="ECO:0008006" key="3">
    <source>
        <dbReference type="Google" id="ProtNLM"/>
    </source>
</evidence>
<proteinExistence type="predicted"/>
<keyword evidence="2" id="KW-1185">Reference proteome</keyword>
<accession>A0ABU4NJQ0</accession>
<dbReference type="InterPro" id="IPR036188">
    <property type="entry name" value="FAD/NAD-bd_sf"/>
</dbReference>
<dbReference type="EMBL" id="JARAYU010000008">
    <property type="protein sequence ID" value="MDX3702881.1"/>
    <property type="molecule type" value="Genomic_DNA"/>
</dbReference>
<organism evidence="1 2">
    <name type="scientific">Streptomyces europaeiscabiei</name>
    <dbReference type="NCBI Taxonomy" id="146819"/>
    <lineage>
        <taxon>Bacteria</taxon>
        <taxon>Bacillati</taxon>
        <taxon>Actinomycetota</taxon>
        <taxon>Actinomycetes</taxon>
        <taxon>Kitasatosporales</taxon>
        <taxon>Streptomycetaceae</taxon>
        <taxon>Streptomyces</taxon>
    </lineage>
</organism>
<dbReference type="Gene3D" id="3.50.50.60">
    <property type="entry name" value="FAD/NAD(P)-binding domain"/>
    <property type="match status" value="1"/>
</dbReference>
<reference evidence="1 2" key="1">
    <citation type="journal article" date="2023" name="Microb. Genom.">
        <title>Mesoterricola silvestris gen. nov., sp. nov., Mesoterricola sediminis sp. nov., Geothrix oryzae sp. nov., Geothrix edaphica sp. nov., Geothrix rubra sp. nov., and Geothrix limicola sp. nov., six novel members of Acidobacteriota isolated from soils.</title>
        <authorList>
            <person name="Weisberg A.J."/>
            <person name="Pearce E."/>
            <person name="Kramer C.G."/>
            <person name="Chang J.H."/>
            <person name="Clarke C.R."/>
        </authorList>
    </citation>
    <scope>NUCLEOTIDE SEQUENCE [LARGE SCALE GENOMIC DNA]</scope>
    <source>
        <strain evidence="1 2">ID09-01A</strain>
    </source>
</reference>
<dbReference type="Proteomes" id="UP001271274">
    <property type="component" value="Unassembled WGS sequence"/>
</dbReference>
<evidence type="ECO:0000313" key="1">
    <source>
        <dbReference type="EMBL" id="MDX3702881.1"/>
    </source>
</evidence>
<sequence length="44" mass="4872">MDRLRIVDASVFPRIPGFFVATPIRMISQKASDVILATAQGEPR</sequence>
<name>A0ABU4NJQ0_9ACTN</name>
<protein>
    <recommendedName>
        <fullName evidence="3">Glucose-methanol-choline oxidoreductase C-terminal domain-containing protein</fullName>
    </recommendedName>
</protein>